<dbReference type="SMART" id="SM00354">
    <property type="entry name" value="HTH_LACI"/>
    <property type="match status" value="1"/>
</dbReference>
<dbReference type="InterPro" id="IPR010982">
    <property type="entry name" value="Lambda_DNA-bd_dom_sf"/>
</dbReference>
<protein>
    <submittedName>
        <fullName evidence="6">LacI family transcriptional regulator</fullName>
    </submittedName>
</protein>
<dbReference type="PROSITE" id="PS00356">
    <property type="entry name" value="HTH_LACI_1"/>
    <property type="match status" value="1"/>
</dbReference>
<dbReference type="InterPro" id="IPR000843">
    <property type="entry name" value="HTH_LacI"/>
</dbReference>
<sequence>MKKPTIKDVASLSGVGTGTVSRVLNGGSVKETTRIKVVGAIEKLGYQPNQMARTLAGGRTRRILFLMPEVRTEFHWRVMKSFDDFLDMMNYEMVIYPVFSDRRLNRLKNDSSLLEESDGAVICTMNTEFLSKDYIDFGSNIVLFEAQSEEFDCVYLDNVMGGKMAAELLIECGSSDFFVISFEEENPILATENFEKRIEGFTAILENKDYEFNQEKLVYTSFFFETAHEKIAKILSEHEKPGIFALADNFALEVLQTASALKKIPGKDFFLIGYDNQSWTERAGLTTIEQPMEDMGRKTAELIVQKIEAPGQYIQPVKFLPRLKRRRTA</sequence>
<dbReference type="PRINTS" id="PR00036">
    <property type="entry name" value="HTHLACI"/>
</dbReference>
<dbReference type="PANTHER" id="PTHR30146:SF95">
    <property type="entry name" value="RIBOSE OPERON REPRESSOR"/>
    <property type="match status" value="1"/>
</dbReference>
<dbReference type="Gene3D" id="3.40.50.2300">
    <property type="match status" value="2"/>
</dbReference>
<dbReference type="Proteomes" id="UP000886198">
    <property type="component" value="Unassembled WGS sequence"/>
</dbReference>
<feature type="domain" description="HTH lacI-type" evidence="5">
    <location>
        <begin position="4"/>
        <end position="57"/>
    </location>
</feature>
<dbReference type="GO" id="GO:0003700">
    <property type="term" value="F:DNA-binding transcription factor activity"/>
    <property type="evidence" value="ECO:0007669"/>
    <property type="project" value="TreeGrafter"/>
</dbReference>
<comment type="caution">
    <text evidence="6">The sequence shown here is derived from an EMBL/GenBank/DDBJ whole genome shotgun (WGS) entry which is preliminary data.</text>
</comment>
<keyword evidence="1" id="KW-0678">Repressor</keyword>
<gene>
    <name evidence="6" type="ORF">ENN47_01880</name>
</gene>
<dbReference type="CDD" id="cd01392">
    <property type="entry name" value="HTH_LacI"/>
    <property type="match status" value="1"/>
</dbReference>
<dbReference type="SUPFAM" id="SSF47413">
    <property type="entry name" value="lambda repressor-like DNA-binding domains"/>
    <property type="match status" value="1"/>
</dbReference>
<name>A0A7C1CUH0_9BACT</name>
<evidence type="ECO:0000259" key="5">
    <source>
        <dbReference type="PROSITE" id="PS50932"/>
    </source>
</evidence>
<evidence type="ECO:0000256" key="2">
    <source>
        <dbReference type="ARBA" id="ARBA00023015"/>
    </source>
</evidence>
<evidence type="ECO:0000256" key="3">
    <source>
        <dbReference type="ARBA" id="ARBA00023125"/>
    </source>
</evidence>
<dbReference type="Gene3D" id="1.10.260.40">
    <property type="entry name" value="lambda repressor-like DNA-binding domains"/>
    <property type="match status" value="1"/>
</dbReference>
<evidence type="ECO:0000256" key="1">
    <source>
        <dbReference type="ARBA" id="ARBA00022491"/>
    </source>
</evidence>
<dbReference type="EMBL" id="DSBT01000057">
    <property type="protein sequence ID" value="HDP76936.1"/>
    <property type="molecule type" value="Genomic_DNA"/>
</dbReference>
<evidence type="ECO:0000313" key="6">
    <source>
        <dbReference type="EMBL" id="HDP76936.1"/>
    </source>
</evidence>
<dbReference type="Pfam" id="PF00356">
    <property type="entry name" value="LacI"/>
    <property type="match status" value="1"/>
</dbReference>
<keyword evidence="4" id="KW-0804">Transcription</keyword>
<keyword evidence="3" id="KW-0238">DNA-binding</keyword>
<dbReference type="InterPro" id="IPR046335">
    <property type="entry name" value="LacI/GalR-like_sensor"/>
</dbReference>
<reference evidence="6" key="1">
    <citation type="journal article" date="2020" name="mSystems">
        <title>Genome- and Community-Level Interaction Insights into Carbon Utilization and Element Cycling Functions of Hydrothermarchaeota in Hydrothermal Sediment.</title>
        <authorList>
            <person name="Zhou Z."/>
            <person name="Liu Y."/>
            <person name="Xu W."/>
            <person name="Pan J."/>
            <person name="Luo Z.H."/>
            <person name="Li M."/>
        </authorList>
    </citation>
    <scope>NUCLEOTIDE SEQUENCE [LARGE SCALE GENOMIC DNA]</scope>
    <source>
        <strain evidence="6">SpSt-1179</strain>
    </source>
</reference>
<dbReference type="SUPFAM" id="SSF53822">
    <property type="entry name" value="Periplasmic binding protein-like I"/>
    <property type="match status" value="1"/>
</dbReference>
<keyword evidence="2" id="KW-0805">Transcription regulation</keyword>
<proteinExistence type="predicted"/>
<dbReference type="InterPro" id="IPR028082">
    <property type="entry name" value="Peripla_BP_I"/>
</dbReference>
<accession>A0A7C1CUH0</accession>
<dbReference type="GO" id="GO:0000976">
    <property type="term" value="F:transcription cis-regulatory region binding"/>
    <property type="evidence" value="ECO:0007669"/>
    <property type="project" value="TreeGrafter"/>
</dbReference>
<organism evidence="6">
    <name type="scientific">Mesotoga infera</name>
    <dbReference type="NCBI Taxonomy" id="1236046"/>
    <lineage>
        <taxon>Bacteria</taxon>
        <taxon>Thermotogati</taxon>
        <taxon>Thermotogota</taxon>
        <taxon>Thermotogae</taxon>
        <taxon>Kosmotogales</taxon>
        <taxon>Kosmotogaceae</taxon>
        <taxon>Mesotoga</taxon>
    </lineage>
</organism>
<dbReference type="PANTHER" id="PTHR30146">
    <property type="entry name" value="LACI-RELATED TRANSCRIPTIONAL REPRESSOR"/>
    <property type="match status" value="1"/>
</dbReference>
<dbReference type="AlphaFoldDB" id="A0A7C1CUH0"/>
<dbReference type="Pfam" id="PF13377">
    <property type="entry name" value="Peripla_BP_3"/>
    <property type="match status" value="1"/>
</dbReference>
<evidence type="ECO:0000256" key="4">
    <source>
        <dbReference type="ARBA" id="ARBA00023163"/>
    </source>
</evidence>
<dbReference type="PROSITE" id="PS50932">
    <property type="entry name" value="HTH_LACI_2"/>
    <property type="match status" value="1"/>
</dbReference>